<protein>
    <recommendedName>
        <fullName evidence="1">DUF6602 domain-containing protein</fullName>
    </recommendedName>
</protein>
<dbReference type="CDD" id="cd21411">
    <property type="entry name" value="NucC"/>
    <property type="match status" value="1"/>
</dbReference>
<feature type="domain" description="DUF6602" evidence="1">
    <location>
        <begin position="30"/>
        <end position="130"/>
    </location>
</feature>
<dbReference type="Proteomes" id="UP000178450">
    <property type="component" value="Unassembled WGS sequence"/>
</dbReference>
<proteinExistence type="predicted"/>
<evidence type="ECO:0000313" key="3">
    <source>
        <dbReference type="Proteomes" id="UP000178450"/>
    </source>
</evidence>
<accession>A0A1F7K9H2</accession>
<reference evidence="2 3" key="1">
    <citation type="journal article" date="2016" name="Nat. Commun.">
        <title>Thousands of microbial genomes shed light on interconnected biogeochemical processes in an aquifer system.</title>
        <authorList>
            <person name="Anantharaman K."/>
            <person name="Brown C.T."/>
            <person name="Hug L.A."/>
            <person name="Sharon I."/>
            <person name="Castelle C.J."/>
            <person name="Probst A.J."/>
            <person name="Thomas B.C."/>
            <person name="Singh A."/>
            <person name="Wilkins M.J."/>
            <person name="Karaoz U."/>
            <person name="Brodie E.L."/>
            <person name="Williams K.H."/>
            <person name="Hubbard S.S."/>
            <person name="Banfield J.F."/>
        </authorList>
    </citation>
    <scope>NUCLEOTIDE SEQUENCE [LARGE SCALE GENOMIC DNA]</scope>
</reference>
<evidence type="ECO:0000313" key="2">
    <source>
        <dbReference type="EMBL" id="OGK64504.1"/>
    </source>
</evidence>
<dbReference type="EMBL" id="MGBG01000020">
    <property type="protein sequence ID" value="OGK64504.1"/>
    <property type="molecule type" value="Genomic_DNA"/>
</dbReference>
<name>A0A1F7K9H2_9BACT</name>
<gene>
    <name evidence="2" type="ORF">A2209_02290</name>
</gene>
<comment type="caution">
    <text evidence="2">The sequence shown here is derived from an EMBL/GenBank/DDBJ whole genome shotgun (WGS) entry which is preliminary data.</text>
</comment>
<organism evidence="2 3">
    <name type="scientific">Candidatus Roizmanbacteria bacterium RIFOXYA1_FULL_41_12</name>
    <dbReference type="NCBI Taxonomy" id="1802082"/>
    <lineage>
        <taxon>Bacteria</taxon>
        <taxon>Candidatus Roizmaniibacteriota</taxon>
    </lineage>
</organism>
<dbReference type="InterPro" id="IPR046537">
    <property type="entry name" value="DUF6602"/>
</dbReference>
<dbReference type="Pfam" id="PF20247">
    <property type="entry name" value="DUF6602"/>
    <property type="match status" value="1"/>
</dbReference>
<dbReference type="AlphaFoldDB" id="A0A1F7K9H2"/>
<sequence length="236" mass="26872">MKKPKKINIQKLFNALDYEMRQKLSSKIDEIYHPSAKGSEAELNWIGLLRNYLPERYSVDSGFVVDHEGNISEQIDVIIYDRHFTPFIFRGENIVYIPAEGVYAVFEVKPELNKANYDYAVKKLNSVKHLKRTSASFVHILGKDKKELFDVMGGILTKENGSQSVYEGLKSGSELSLVLCLDCGIKVVGKESILVQDKEPILAFFLLKLIEYLRMLGSVPALEVDKYLSFVDKEKV</sequence>
<evidence type="ECO:0000259" key="1">
    <source>
        <dbReference type="Pfam" id="PF20247"/>
    </source>
</evidence>